<organism evidence="9 10">
    <name type="scientific">Streptomyces galbus</name>
    <dbReference type="NCBI Taxonomy" id="33898"/>
    <lineage>
        <taxon>Bacteria</taxon>
        <taxon>Bacillati</taxon>
        <taxon>Actinomycetota</taxon>
        <taxon>Actinomycetes</taxon>
        <taxon>Kitasatosporales</taxon>
        <taxon>Streptomycetaceae</taxon>
        <taxon>Streptomyces</taxon>
    </lineage>
</organism>
<dbReference type="InterPro" id="IPR046373">
    <property type="entry name" value="Acyl-CoA_Oxase/DH_mid-dom_sf"/>
</dbReference>
<evidence type="ECO:0000313" key="9">
    <source>
        <dbReference type="EMBL" id="NKQ25880.1"/>
    </source>
</evidence>
<dbReference type="Gene3D" id="1.20.140.10">
    <property type="entry name" value="Butyryl-CoA Dehydrogenase, subunit A, domain 3"/>
    <property type="match status" value="1"/>
</dbReference>
<dbReference type="PIRSF" id="PIRSF016578">
    <property type="entry name" value="HsaA"/>
    <property type="match status" value="1"/>
</dbReference>
<dbReference type="PANTHER" id="PTHR43884:SF12">
    <property type="entry name" value="ISOVALERYL-COA DEHYDROGENASE, MITOCHONDRIAL-RELATED"/>
    <property type="match status" value="1"/>
</dbReference>
<evidence type="ECO:0000256" key="4">
    <source>
        <dbReference type="ARBA" id="ARBA00022827"/>
    </source>
</evidence>
<evidence type="ECO:0000256" key="2">
    <source>
        <dbReference type="ARBA" id="ARBA00009347"/>
    </source>
</evidence>
<evidence type="ECO:0000256" key="5">
    <source>
        <dbReference type="RuleBase" id="RU362125"/>
    </source>
</evidence>
<dbReference type="InterPro" id="IPR013786">
    <property type="entry name" value="AcylCoA_DH/ox_N"/>
</dbReference>
<reference evidence="9 10" key="1">
    <citation type="submission" date="2020-04" db="EMBL/GenBank/DDBJ databases">
        <title>Genome sequence of Streptomyces galbus strain I339.</title>
        <authorList>
            <person name="Silva E.A.N."/>
            <person name="Merces M."/>
            <person name="Castelo Branco A.P.O.T."/>
            <person name="Vasconcelos P.C."/>
            <person name="Costa N.P."/>
            <person name="Marinho G.C.S."/>
            <person name="Oliveira C.J.B."/>
            <person name="Araujo D."/>
            <person name="Rodrigues Junior V.S."/>
            <person name="Almeida R."/>
            <person name="Silva Filho U.R."/>
            <person name="Andrade A.S.A."/>
            <person name="Cibulski S.P."/>
        </authorList>
    </citation>
    <scope>NUCLEOTIDE SEQUENCE [LARGE SCALE GENOMIC DNA]</scope>
    <source>
        <strain evidence="9 10">I339</strain>
    </source>
</reference>
<evidence type="ECO:0000313" key="10">
    <source>
        <dbReference type="Proteomes" id="UP000744032"/>
    </source>
</evidence>
<dbReference type="PANTHER" id="PTHR43884">
    <property type="entry name" value="ACYL-COA DEHYDROGENASE"/>
    <property type="match status" value="1"/>
</dbReference>
<sequence length="386" mass="41126">MTAELLARVKDFAATELAGKDGHFDGLPEQPTVEAARLHDLGLANWWVPRQYGGLGLSVTDSVDVVSELAYGDAGFAFGSFLPVLGGVMLQHFGGEELARPVLRSLVTEGGRIAVLGSEEEAGSELVRITTTFRAEGDRLLLSGDKYFSTNTDAAGLLLVLARSAEDAADFAVIAVPRDTPGVEIVERWDLLGVRGAGTYRVRLADCAVPATHRLQGSGLRILEASLNASRILIAACAVGIARRVRDLAMDYAAGKRLRGAPLTENAVFAAKLGQMETLIDVMRNQCRAAAAEFDALLDTAAAGGTGLHRAGTLRSALAAKLFCGQAGWEVVSTGSELFGGLGYTQDHPIGKLVRDMRYVAIVEGGEDIMRDLVYARYVVPARKRR</sequence>
<dbReference type="InterPro" id="IPR009075">
    <property type="entry name" value="AcylCo_DH/oxidase_C"/>
</dbReference>
<dbReference type="Pfam" id="PF00441">
    <property type="entry name" value="Acyl-CoA_dh_1"/>
    <property type="match status" value="1"/>
</dbReference>
<accession>A0ABX1IJT0</accession>
<keyword evidence="5" id="KW-0560">Oxidoreductase</keyword>
<gene>
    <name evidence="9" type="ORF">HF200_15900</name>
</gene>
<dbReference type="Gene3D" id="1.10.540.10">
    <property type="entry name" value="Acyl-CoA dehydrogenase/oxidase, N-terminal domain"/>
    <property type="match status" value="1"/>
</dbReference>
<dbReference type="PROSITE" id="PS00073">
    <property type="entry name" value="ACYL_COA_DH_2"/>
    <property type="match status" value="1"/>
</dbReference>
<evidence type="ECO:0000256" key="3">
    <source>
        <dbReference type="ARBA" id="ARBA00022630"/>
    </source>
</evidence>
<name>A0ABX1IJT0_STRGB</name>
<evidence type="ECO:0000259" key="6">
    <source>
        <dbReference type="Pfam" id="PF00441"/>
    </source>
</evidence>
<keyword evidence="3 5" id="KW-0285">Flavoprotein</keyword>
<dbReference type="InterPro" id="IPR006091">
    <property type="entry name" value="Acyl-CoA_Oxase/DH_mid-dom"/>
</dbReference>
<keyword evidence="10" id="KW-1185">Reference proteome</keyword>
<comment type="cofactor">
    <cofactor evidence="1 5">
        <name>FAD</name>
        <dbReference type="ChEBI" id="CHEBI:57692"/>
    </cofactor>
</comment>
<dbReference type="InterPro" id="IPR037069">
    <property type="entry name" value="AcylCoA_DH/ox_N_sf"/>
</dbReference>
<dbReference type="RefSeq" id="WP_168374090.1">
    <property type="nucleotide sequence ID" value="NZ_JAAXMD010000133.1"/>
</dbReference>
<dbReference type="SUPFAM" id="SSF56645">
    <property type="entry name" value="Acyl-CoA dehydrogenase NM domain-like"/>
    <property type="match status" value="1"/>
</dbReference>
<comment type="caution">
    <text evidence="9">The sequence shown here is derived from an EMBL/GenBank/DDBJ whole genome shotgun (WGS) entry which is preliminary data.</text>
</comment>
<evidence type="ECO:0000259" key="7">
    <source>
        <dbReference type="Pfam" id="PF02770"/>
    </source>
</evidence>
<dbReference type="SUPFAM" id="SSF47203">
    <property type="entry name" value="Acyl-CoA dehydrogenase C-terminal domain-like"/>
    <property type="match status" value="1"/>
</dbReference>
<dbReference type="Gene3D" id="2.40.110.10">
    <property type="entry name" value="Butyryl-CoA Dehydrogenase, subunit A, domain 2"/>
    <property type="match status" value="1"/>
</dbReference>
<keyword evidence="4 5" id="KW-0274">FAD</keyword>
<dbReference type="InterPro" id="IPR009100">
    <property type="entry name" value="AcylCoA_DH/oxidase_NM_dom_sf"/>
</dbReference>
<feature type="domain" description="Acyl-CoA dehydrogenase/oxidase N-terminal" evidence="8">
    <location>
        <begin position="4"/>
        <end position="108"/>
    </location>
</feature>
<evidence type="ECO:0000256" key="1">
    <source>
        <dbReference type="ARBA" id="ARBA00001974"/>
    </source>
</evidence>
<dbReference type="EMBL" id="JAAXMD010000133">
    <property type="protein sequence ID" value="NKQ25880.1"/>
    <property type="molecule type" value="Genomic_DNA"/>
</dbReference>
<dbReference type="Proteomes" id="UP000744032">
    <property type="component" value="Unassembled WGS sequence"/>
</dbReference>
<evidence type="ECO:0000259" key="8">
    <source>
        <dbReference type="Pfam" id="PF02771"/>
    </source>
</evidence>
<comment type="similarity">
    <text evidence="2 5">Belongs to the acyl-CoA dehydrogenase family.</text>
</comment>
<dbReference type="Pfam" id="PF02771">
    <property type="entry name" value="Acyl-CoA_dh_N"/>
    <property type="match status" value="1"/>
</dbReference>
<proteinExistence type="inferred from homology"/>
<protein>
    <submittedName>
        <fullName evidence="9">Acyl-CoA/acyl-ACP dehydrogenase</fullName>
    </submittedName>
</protein>
<dbReference type="InterPro" id="IPR006089">
    <property type="entry name" value="Acyl-CoA_DH_CS"/>
</dbReference>
<dbReference type="InterPro" id="IPR036250">
    <property type="entry name" value="AcylCo_DH-like_C"/>
</dbReference>
<feature type="domain" description="Acyl-CoA dehydrogenase/oxidase C-terminal" evidence="6">
    <location>
        <begin position="217"/>
        <end position="377"/>
    </location>
</feature>
<dbReference type="CDD" id="cd00567">
    <property type="entry name" value="ACAD"/>
    <property type="match status" value="1"/>
</dbReference>
<dbReference type="Pfam" id="PF02770">
    <property type="entry name" value="Acyl-CoA_dh_M"/>
    <property type="match status" value="1"/>
</dbReference>
<feature type="domain" description="Acyl-CoA oxidase/dehydrogenase middle" evidence="7">
    <location>
        <begin position="116"/>
        <end position="207"/>
    </location>
</feature>